<name>A0A565ARW6_9BRAS</name>
<evidence type="ECO:0000313" key="2">
    <source>
        <dbReference type="EMBL" id="VVA91623.1"/>
    </source>
</evidence>
<sequence length="49" mass="5823">MAMADDDDNGPPDEETFEDAMRKEEERKWSTDMSVWRNPWHLPPNLANF</sequence>
<evidence type="ECO:0000256" key="1">
    <source>
        <dbReference type="SAM" id="MobiDB-lite"/>
    </source>
</evidence>
<feature type="region of interest" description="Disordered" evidence="1">
    <location>
        <begin position="1"/>
        <end position="29"/>
    </location>
</feature>
<dbReference type="Proteomes" id="UP000489600">
    <property type="component" value="Unassembled WGS sequence"/>
</dbReference>
<accession>A0A565ARW6</accession>
<evidence type="ECO:0000313" key="3">
    <source>
        <dbReference type="Proteomes" id="UP000489600"/>
    </source>
</evidence>
<gene>
    <name evidence="2" type="ORF">ANE_LOCUS2068</name>
</gene>
<dbReference type="EMBL" id="CABITT030000001">
    <property type="protein sequence ID" value="VVA91623.1"/>
    <property type="molecule type" value="Genomic_DNA"/>
</dbReference>
<keyword evidence="3" id="KW-1185">Reference proteome</keyword>
<reference evidence="2" key="1">
    <citation type="submission" date="2019-07" db="EMBL/GenBank/DDBJ databases">
        <authorList>
            <person name="Dittberner H."/>
        </authorList>
    </citation>
    <scope>NUCLEOTIDE SEQUENCE [LARGE SCALE GENOMIC DNA]</scope>
</reference>
<feature type="compositionally biased region" description="Basic and acidic residues" evidence="1">
    <location>
        <begin position="19"/>
        <end position="29"/>
    </location>
</feature>
<protein>
    <submittedName>
        <fullName evidence="2">Uncharacterized protein</fullName>
    </submittedName>
</protein>
<feature type="compositionally biased region" description="Acidic residues" evidence="1">
    <location>
        <begin position="1"/>
        <end position="18"/>
    </location>
</feature>
<comment type="caution">
    <text evidence="2">The sequence shown here is derived from an EMBL/GenBank/DDBJ whole genome shotgun (WGS) entry which is preliminary data.</text>
</comment>
<dbReference type="AlphaFoldDB" id="A0A565ARW6"/>
<proteinExistence type="predicted"/>
<organism evidence="2 3">
    <name type="scientific">Arabis nemorensis</name>
    <dbReference type="NCBI Taxonomy" id="586526"/>
    <lineage>
        <taxon>Eukaryota</taxon>
        <taxon>Viridiplantae</taxon>
        <taxon>Streptophyta</taxon>
        <taxon>Embryophyta</taxon>
        <taxon>Tracheophyta</taxon>
        <taxon>Spermatophyta</taxon>
        <taxon>Magnoliopsida</taxon>
        <taxon>eudicotyledons</taxon>
        <taxon>Gunneridae</taxon>
        <taxon>Pentapetalae</taxon>
        <taxon>rosids</taxon>
        <taxon>malvids</taxon>
        <taxon>Brassicales</taxon>
        <taxon>Brassicaceae</taxon>
        <taxon>Arabideae</taxon>
        <taxon>Arabis</taxon>
    </lineage>
</organism>